<reference evidence="1 2" key="1">
    <citation type="submission" date="2020-08" db="EMBL/GenBank/DDBJ databases">
        <title>Functional genomics of gut bacteria from endangered species of beetles.</title>
        <authorList>
            <person name="Carlos-Shanley C."/>
        </authorList>
    </citation>
    <scope>NUCLEOTIDE SEQUENCE [LARGE SCALE GENOMIC DNA]</scope>
    <source>
        <strain evidence="1 2">S00179</strain>
    </source>
</reference>
<dbReference type="AlphaFoldDB" id="A0A7W7KF11"/>
<evidence type="ECO:0000313" key="2">
    <source>
        <dbReference type="Proteomes" id="UP000566995"/>
    </source>
</evidence>
<gene>
    <name evidence="1" type="ORF">HNP46_000126</name>
</gene>
<dbReference type="Proteomes" id="UP000566995">
    <property type="component" value="Unassembled WGS sequence"/>
</dbReference>
<protein>
    <submittedName>
        <fullName evidence="1">Uncharacterized protein</fullName>
    </submittedName>
</protein>
<accession>A0A7W7KF11</accession>
<name>A0A7W7KF11_PSENT</name>
<evidence type="ECO:0000313" key="1">
    <source>
        <dbReference type="EMBL" id="MBB4861315.1"/>
    </source>
</evidence>
<dbReference type="RefSeq" id="WP_184585586.1">
    <property type="nucleotide sequence ID" value="NZ_JACHLI010000001.1"/>
</dbReference>
<proteinExistence type="predicted"/>
<dbReference type="EMBL" id="JACHLI010000001">
    <property type="protein sequence ID" value="MBB4861315.1"/>
    <property type="molecule type" value="Genomic_DNA"/>
</dbReference>
<sequence length="162" mass="18313">MTIAYTIEETNRLGACRSRLLTFCPWHSLAEFMVKAHFPMGIPPGVRIGDEDLKVEASAASLFDGEPWLQVYGSFKLRGEVMRQLRIRSFQVDETSNPIYASFTAAAYRDPDYAKSVSKMAARIFKFCIGDIQFAHVLALYASRDAYHPFWTARVAGRSFSI</sequence>
<comment type="caution">
    <text evidence="1">The sequence shown here is derived from an EMBL/GenBank/DDBJ whole genome shotgun (WGS) entry which is preliminary data.</text>
</comment>
<organism evidence="1 2">
    <name type="scientific">Pseudomonas nitroreducens</name>
    <dbReference type="NCBI Taxonomy" id="46680"/>
    <lineage>
        <taxon>Bacteria</taxon>
        <taxon>Pseudomonadati</taxon>
        <taxon>Pseudomonadota</taxon>
        <taxon>Gammaproteobacteria</taxon>
        <taxon>Pseudomonadales</taxon>
        <taxon>Pseudomonadaceae</taxon>
        <taxon>Pseudomonas</taxon>
    </lineage>
</organism>